<evidence type="ECO:0000313" key="2">
    <source>
        <dbReference type="Proteomes" id="UP000515596"/>
    </source>
</evidence>
<evidence type="ECO:0000313" key="1">
    <source>
        <dbReference type="EMBL" id="QMV46925.1"/>
    </source>
</evidence>
<gene>
    <name evidence="1" type="ORF">HC356_02350</name>
</gene>
<dbReference type="AlphaFoldDB" id="A0A7G5CCJ1"/>
<dbReference type="Proteomes" id="UP000515596">
    <property type="component" value="Chromosome"/>
</dbReference>
<proteinExistence type="predicted"/>
<organism evidence="1 2">
    <name type="scientific">Wolbachia pipientis</name>
    <dbReference type="NCBI Taxonomy" id="955"/>
    <lineage>
        <taxon>Bacteria</taxon>
        <taxon>Pseudomonadati</taxon>
        <taxon>Pseudomonadota</taxon>
        <taxon>Alphaproteobacteria</taxon>
        <taxon>Rickettsiales</taxon>
        <taxon>Anaplasmataceae</taxon>
        <taxon>Wolbachieae</taxon>
        <taxon>Wolbachia</taxon>
    </lineage>
</organism>
<protein>
    <submittedName>
        <fullName evidence="1">Uncharacterized protein</fullName>
    </submittedName>
</protein>
<accession>A0A7G5CCJ1</accession>
<sequence>MGLRILLTENEKFLIDEFYRKMENIVETFRQGKHENSTKVALESMEHLIDEYLRRKTKLNLRCNDYEYTVSNFVLSKIIDIANANSVTRITPTTISRYKDPVTEEEAIDEWTESGEVVFSIISKLLLAGAKVEPDFYNDSMVDEIMFYNDEPIFAKCEEIKDELKSIAYESLVNRNEQAKVDDITVEVDNNLILFQLPQNSIVEVAKIINSKVGNNLNIESGILQIGESIIRVESVGGKRNYTDVLEGSIEMSFTTEIGNIGIYFSSSDEDSNKIKVELNEESREKFDRLKDQSSLGKNCLLGGKSVLQAIKDGGFERNGSVCVSIELAETIKQSNCVVKEFPSTAAPGSKLGEISCSQSLSSLHSNGRC</sequence>
<reference evidence="1 2" key="1">
    <citation type="journal article" date="2020" name="Mol. Biol. Evol.">
        <title>Life and death of selfish genes: comparative genomics reveals the dynamic evolution of cytoplasmic incompatibility.</title>
        <authorList>
            <person name="Martinez J."/>
            <person name="Klasson L."/>
            <person name="Welch J."/>
            <person name="Jiggins F.M."/>
        </authorList>
    </citation>
    <scope>NUCLEOTIDE SEQUENCE [LARGE SCALE GENOMIC DNA]</scope>
    <source>
        <strain evidence="1">WNik</strain>
    </source>
</reference>
<name>A0A7G5CCJ1_WOLPI</name>
<dbReference type="RefSeq" id="WP_182183954.1">
    <property type="nucleotide sequence ID" value="NZ_CP050530.1"/>
</dbReference>
<dbReference type="EMBL" id="CP050530">
    <property type="protein sequence ID" value="QMV46925.1"/>
    <property type="molecule type" value="Genomic_DNA"/>
</dbReference>